<dbReference type="Gene3D" id="3.40.50.2300">
    <property type="match status" value="1"/>
</dbReference>
<dbReference type="AlphaFoldDB" id="A0A4S4AWA6"/>
<accession>A0A4S4AWA6</accession>
<proteinExistence type="predicted"/>
<feature type="compositionally biased region" description="Low complexity" evidence="1">
    <location>
        <begin position="16"/>
        <end position="26"/>
    </location>
</feature>
<protein>
    <recommendedName>
        <fullName evidence="2">Pilus assembly protein TadZ N-terminal domain-containing protein</fullName>
    </recommendedName>
</protein>
<sequence length="443" mass="48562">MRACRPCPARPSTNTSQASSRCSSRPPRWRPRPPPTQRQASSRMNERNSFIVVTQRPDCVAWLTNALREEGEVLEAESPSLERILQLADLAGASEIFVHLTAEGLRQEAVLIESLVAAKPFLPVLAIGDSMDNVLLLAAMRAGARDFITLKAQQSELLSMVRRIKPRENGGQRTPGERRGKVTAVVSARPGSDAPMLALHLALAVQEREPTLLLDLGMPHGDTLMYLGLQPSYSFVDAVRSLRRLDVTLIETGFARHRSGLSVLAMPDEPWSIGQMTSADVYLLLCALRWHFAHLVINLGGLVRSEFLLLMLSNVDNMVVLAEQSVPSCKQNIGLLKYLRENKIDLAHAGLVVDRYLTRIPPDADGIARSFGLPLWGTLPPSGFTRLTAMNCGESLFEIAPKDPYTVGVRHLAQRLVGERTDAAERGPGWLGRLGARLRGAGA</sequence>
<evidence type="ECO:0000313" key="3">
    <source>
        <dbReference type="EMBL" id="THF64271.1"/>
    </source>
</evidence>
<keyword evidence="4" id="KW-1185">Reference proteome</keyword>
<evidence type="ECO:0000256" key="1">
    <source>
        <dbReference type="SAM" id="MobiDB-lite"/>
    </source>
</evidence>
<evidence type="ECO:0000313" key="4">
    <source>
        <dbReference type="Proteomes" id="UP000307956"/>
    </source>
</evidence>
<comment type="caution">
    <text evidence="3">The sequence shown here is derived from an EMBL/GenBank/DDBJ whole genome shotgun (WGS) entry which is preliminary data.</text>
</comment>
<evidence type="ECO:0000259" key="2">
    <source>
        <dbReference type="Pfam" id="PF16968"/>
    </source>
</evidence>
<dbReference type="Gene3D" id="3.40.50.300">
    <property type="entry name" value="P-loop containing nucleotide triphosphate hydrolases"/>
    <property type="match status" value="1"/>
</dbReference>
<dbReference type="InterPro" id="IPR027417">
    <property type="entry name" value="P-loop_NTPase"/>
</dbReference>
<dbReference type="Pfam" id="PF16968">
    <property type="entry name" value="TadZ_N"/>
    <property type="match status" value="1"/>
</dbReference>
<feature type="domain" description="Pilus assembly protein TadZ N-terminal" evidence="2">
    <location>
        <begin position="48"/>
        <end position="167"/>
    </location>
</feature>
<dbReference type="InterPro" id="IPR031580">
    <property type="entry name" value="TadZ_N"/>
</dbReference>
<dbReference type="Proteomes" id="UP000307956">
    <property type="component" value="Unassembled WGS sequence"/>
</dbReference>
<feature type="region of interest" description="Disordered" evidence="1">
    <location>
        <begin position="1"/>
        <end position="46"/>
    </location>
</feature>
<reference evidence="3 4" key="1">
    <citation type="submission" date="2019-04" db="EMBL/GenBank/DDBJ databases">
        <title>Azoarcus rhizosphaerae sp. nov. isolated from rhizosphere of Ficus religiosa.</title>
        <authorList>
            <person name="Lin S.-Y."/>
            <person name="Hameed A."/>
            <person name="Hsu Y.-H."/>
            <person name="Young C.-C."/>
        </authorList>
    </citation>
    <scope>NUCLEOTIDE SEQUENCE [LARGE SCALE GENOMIC DNA]</scope>
    <source>
        <strain evidence="3 4">CC-YHH848</strain>
    </source>
</reference>
<name>A0A4S4AWA6_9RHOO</name>
<dbReference type="SUPFAM" id="SSF52540">
    <property type="entry name" value="P-loop containing nucleoside triphosphate hydrolases"/>
    <property type="match status" value="1"/>
</dbReference>
<dbReference type="OrthoDB" id="8531995at2"/>
<gene>
    <name evidence="3" type="ORF">E6O51_02845</name>
</gene>
<dbReference type="EMBL" id="SSOD01000002">
    <property type="protein sequence ID" value="THF64271.1"/>
    <property type="molecule type" value="Genomic_DNA"/>
</dbReference>
<organism evidence="3 4">
    <name type="scientific">Pseudothauera rhizosphaerae</name>
    <dbReference type="NCBI Taxonomy" id="2565932"/>
    <lineage>
        <taxon>Bacteria</taxon>
        <taxon>Pseudomonadati</taxon>
        <taxon>Pseudomonadota</taxon>
        <taxon>Betaproteobacteria</taxon>
        <taxon>Rhodocyclales</taxon>
        <taxon>Zoogloeaceae</taxon>
        <taxon>Pseudothauera</taxon>
    </lineage>
</organism>